<dbReference type="HOGENOM" id="CLU_2759497_0_0_1"/>
<accession>A0A0D0BKW7</accession>
<proteinExistence type="predicted"/>
<dbReference type="InParanoid" id="A0A0D0BKW7"/>
<dbReference type="AlphaFoldDB" id="A0A0D0BKW7"/>
<dbReference type="EMBL" id="KN835157">
    <property type="protein sequence ID" value="KIK46607.1"/>
    <property type="molecule type" value="Genomic_DNA"/>
</dbReference>
<reference evidence="1 2" key="1">
    <citation type="submission" date="2014-04" db="EMBL/GenBank/DDBJ databases">
        <authorList>
            <consortium name="DOE Joint Genome Institute"/>
            <person name="Kuo A."/>
            <person name="Ruytinx J."/>
            <person name="Rineau F."/>
            <person name="Colpaert J."/>
            <person name="Kohler A."/>
            <person name="Nagy L.G."/>
            <person name="Floudas D."/>
            <person name="Copeland A."/>
            <person name="Barry K.W."/>
            <person name="Cichocki N."/>
            <person name="Veneault-Fourrey C."/>
            <person name="LaButti K."/>
            <person name="Lindquist E.A."/>
            <person name="Lipzen A."/>
            <person name="Lundell T."/>
            <person name="Morin E."/>
            <person name="Murat C."/>
            <person name="Sun H."/>
            <person name="Tunlid A."/>
            <person name="Henrissat B."/>
            <person name="Grigoriev I.V."/>
            <person name="Hibbett D.S."/>
            <person name="Martin F."/>
            <person name="Nordberg H.P."/>
            <person name="Cantor M.N."/>
            <person name="Hua S.X."/>
        </authorList>
    </citation>
    <scope>NUCLEOTIDE SEQUENCE [LARGE SCALE GENOMIC DNA]</scope>
    <source>
        <strain evidence="1 2">UH-Slu-Lm8-n1</strain>
    </source>
</reference>
<evidence type="ECO:0000313" key="2">
    <source>
        <dbReference type="Proteomes" id="UP000054485"/>
    </source>
</evidence>
<protein>
    <submittedName>
        <fullName evidence="1">Uncharacterized protein</fullName>
    </submittedName>
</protein>
<name>A0A0D0BKW7_9AGAM</name>
<organism evidence="1 2">
    <name type="scientific">Suillus luteus UH-Slu-Lm8-n1</name>
    <dbReference type="NCBI Taxonomy" id="930992"/>
    <lineage>
        <taxon>Eukaryota</taxon>
        <taxon>Fungi</taxon>
        <taxon>Dikarya</taxon>
        <taxon>Basidiomycota</taxon>
        <taxon>Agaricomycotina</taxon>
        <taxon>Agaricomycetes</taxon>
        <taxon>Agaricomycetidae</taxon>
        <taxon>Boletales</taxon>
        <taxon>Suillineae</taxon>
        <taxon>Suillaceae</taxon>
        <taxon>Suillus</taxon>
    </lineage>
</organism>
<keyword evidence="2" id="KW-1185">Reference proteome</keyword>
<evidence type="ECO:0000313" key="1">
    <source>
        <dbReference type="EMBL" id="KIK46607.1"/>
    </source>
</evidence>
<sequence>MISEFRAIAFFVNRPSISIYALNDKSVEVDKRTLEVVWCCWCVPLLFTDVLENFSLSKDSRNYRAQAAYN</sequence>
<gene>
    <name evidence="1" type="ORF">CY34DRAFT_800300</name>
</gene>
<reference evidence="2" key="2">
    <citation type="submission" date="2015-01" db="EMBL/GenBank/DDBJ databases">
        <title>Evolutionary Origins and Diversification of the Mycorrhizal Mutualists.</title>
        <authorList>
            <consortium name="DOE Joint Genome Institute"/>
            <consortium name="Mycorrhizal Genomics Consortium"/>
            <person name="Kohler A."/>
            <person name="Kuo A."/>
            <person name="Nagy L.G."/>
            <person name="Floudas D."/>
            <person name="Copeland A."/>
            <person name="Barry K.W."/>
            <person name="Cichocki N."/>
            <person name="Veneault-Fourrey C."/>
            <person name="LaButti K."/>
            <person name="Lindquist E.A."/>
            <person name="Lipzen A."/>
            <person name="Lundell T."/>
            <person name="Morin E."/>
            <person name="Murat C."/>
            <person name="Riley R."/>
            <person name="Ohm R."/>
            <person name="Sun H."/>
            <person name="Tunlid A."/>
            <person name="Henrissat B."/>
            <person name="Grigoriev I.V."/>
            <person name="Hibbett D.S."/>
            <person name="Martin F."/>
        </authorList>
    </citation>
    <scope>NUCLEOTIDE SEQUENCE [LARGE SCALE GENOMIC DNA]</scope>
    <source>
        <strain evidence="2">UH-Slu-Lm8-n1</strain>
    </source>
</reference>
<dbReference type="Proteomes" id="UP000054485">
    <property type="component" value="Unassembled WGS sequence"/>
</dbReference>